<evidence type="ECO:0000313" key="1">
    <source>
        <dbReference type="EMBL" id="KAI3707828.1"/>
    </source>
</evidence>
<evidence type="ECO:0000313" key="2">
    <source>
        <dbReference type="Proteomes" id="UP001055811"/>
    </source>
</evidence>
<keyword evidence="2" id="KW-1185">Reference proteome</keyword>
<dbReference type="EMBL" id="CM042015">
    <property type="protein sequence ID" value="KAI3707828.1"/>
    <property type="molecule type" value="Genomic_DNA"/>
</dbReference>
<comment type="caution">
    <text evidence="1">The sequence shown here is derived from an EMBL/GenBank/DDBJ whole genome shotgun (WGS) entry which is preliminary data.</text>
</comment>
<name>A0ACB9ADP1_CICIN</name>
<sequence>MAELYRFTSTKRSVDLNITFDCQKHPLRVEGIEFRPIARVEHQEDTEVDMPDTYWEQKLPSDYKDIIKRSKYIVQWTTKKELYSILCKGFPVNDGEVNNGEEWFSLSKNGKKCHLVPAIVVLRKSEWSWGSLPESRFKEVAFFDEVTMACPLHIRLAFALETFRDTHLKNTRYLAE</sequence>
<gene>
    <name evidence="1" type="ORF">L2E82_36689</name>
</gene>
<organism evidence="1 2">
    <name type="scientific">Cichorium intybus</name>
    <name type="common">Chicory</name>
    <dbReference type="NCBI Taxonomy" id="13427"/>
    <lineage>
        <taxon>Eukaryota</taxon>
        <taxon>Viridiplantae</taxon>
        <taxon>Streptophyta</taxon>
        <taxon>Embryophyta</taxon>
        <taxon>Tracheophyta</taxon>
        <taxon>Spermatophyta</taxon>
        <taxon>Magnoliopsida</taxon>
        <taxon>eudicotyledons</taxon>
        <taxon>Gunneridae</taxon>
        <taxon>Pentapetalae</taxon>
        <taxon>asterids</taxon>
        <taxon>campanulids</taxon>
        <taxon>Asterales</taxon>
        <taxon>Asteraceae</taxon>
        <taxon>Cichorioideae</taxon>
        <taxon>Cichorieae</taxon>
        <taxon>Cichoriinae</taxon>
        <taxon>Cichorium</taxon>
    </lineage>
</organism>
<accession>A0ACB9ADP1</accession>
<protein>
    <submittedName>
        <fullName evidence="1">Uncharacterized protein</fullName>
    </submittedName>
</protein>
<dbReference type="Proteomes" id="UP001055811">
    <property type="component" value="Linkage Group LG07"/>
</dbReference>
<proteinExistence type="predicted"/>
<reference evidence="2" key="1">
    <citation type="journal article" date="2022" name="Mol. Ecol. Resour.">
        <title>The genomes of chicory, endive, great burdock and yacon provide insights into Asteraceae palaeo-polyploidization history and plant inulin production.</title>
        <authorList>
            <person name="Fan W."/>
            <person name="Wang S."/>
            <person name="Wang H."/>
            <person name="Wang A."/>
            <person name="Jiang F."/>
            <person name="Liu H."/>
            <person name="Zhao H."/>
            <person name="Xu D."/>
            <person name="Zhang Y."/>
        </authorList>
    </citation>
    <scope>NUCLEOTIDE SEQUENCE [LARGE SCALE GENOMIC DNA]</scope>
    <source>
        <strain evidence="2">cv. Punajuju</strain>
    </source>
</reference>
<reference evidence="1 2" key="2">
    <citation type="journal article" date="2022" name="Mol. Ecol. Resour.">
        <title>The genomes of chicory, endive, great burdock and yacon provide insights into Asteraceae paleo-polyploidization history and plant inulin production.</title>
        <authorList>
            <person name="Fan W."/>
            <person name="Wang S."/>
            <person name="Wang H."/>
            <person name="Wang A."/>
            <person name="Jiang F."/>
            <person name="Liu H."/>
            <person name="Zhao H."/>
            <person name="Xu D."/>
            <person name="Zhang Y."/>
        </authorList>
    </citation>
    <scope>NUCLEOTIDE SEQUENCE [LARGE SCALE GENOMIC DNA]</scope>
    <source>
        <strain evidence="2">cv. Punajuju</strain>
        <tissue evidence="1">Leaves</tissue>
    </source>
</reference>